<gene>
    <name evidence="1" type="ORF">QF035_000222</name>
</gene>
<keyword evidence="2" id="KW-1185">Reference proteome</keyword>
<dbReference type="EMBL" id="JAUSZI010000002">
    <property type="protein sequence ID" value="MDQ1022640.1"/>
    <property type="molecule type" value="Genomic_DNA"/>
</dbReference>
<protein>
    <submittedName>
        <fullName evidence="1">Uncharacterized protein</fullName>
    </submittedName>
</protein>
<evidence type="ECO:0000313" key="1">
    <source>
        <dbReference type="EMBL" id="MDQ1022640.1"/>
    </source>
</evidence>
<reference evidence="1 2" key="1">
    <citation type="submission" date="2023-07" db="EMBL/GenBank/DDBJ databases">
        <title>Comparative genomics of wheat-associated soil bacteria to identify genetic determinants of phenazine resistance.</title>
        <authorList>
            <person name="Mouncey N."/>
        </authorList>
    </citation>
    <scope>NUCLEOTIDE SEQUENCE [LARGE SCALE GENOMIC DNA]</scope>
    <source>
        <strain evidence="1 2">V2I4</strain>
    </source>
</reference>
<organism evidence="1 2">
    <name type="scientific">Streptomyces umbrinus</name>
    <dbReference type="NCBI Taxonomy" id="67370"/>
    <lineage>
        <taxon>Bacteria</taxon>
        <taxon>Bacillati</taxon>
        <taxon>Actinomycetota</taxon>
        <taxon>Actinomycetes</taxon>
        <taxon>Kitasatosporales</taxon>
        <taxon>Streptomycetaceae</taxon>
        <taxon>Streptomyces</taxon>
        <taxon>Streptomyces phaeochromogenes group</taxon>
    </lineage>
</organism>
<sequence length="117" mass="11952">MITRQTVEEVLAAPSGALPPGVEPVPVAGLARAAALLVAAEAGGDATVTSPAYRRIAAVFAGTAGPLRCKEVCAALREEATASRVETMRSKLKRLAERGVLLETEPGLFTLAAAGAR</sequence>
<evidence type="ECO:0000313" key="2">
    <source>
        <dbReference type="Proteomes" id="UP001230328"/>
    </source>
</evidence>
<comment type="caution">
    <text evidence="1">The sequence shown here is derived from an EMBL/GenBank/DDBJ whole genome shotgun (WGS) entry which is preliminary data.</text>
</comment>
<proteinExistence type="predicted"/>
<dbReference type="Proteomes" id="UP001230328">
    <property type="component" value="Unassembled WGS sequence"/>
</dbReference>
<dbReference type="RefSeq" id="WP_307517508.1">
    <property type="nucleotide sequence ID" value="NZ_JAUSZI010000002.1"/>
</dbReference>
<accession>A0ABU0SGE5</accession>
<name>A0ABU0SGE5_9ACTN</name>